<evidence type="ECO:0000256" key="5">
    <source>
        <dbReference type="ARBA" id="ARBA00022705"/>
    </source>
</evidence>
<gene>
    <name evidence="12" type="primary">holA</name>
    <name evidence="12" type="ordered locus">TERTU_3887</name>
</gene>
<dbReference type="InterPro" id="IPR010372">
    <property type="entry name" value="DNA_pol3_delta_N"/>
</dbReference>
<dbReference type="PANTHER" id="PTHR34388">
    <property type="entry name" value="DNA POLYMERASE III SUBUNIT DELTA"/>
    <property type="match status" value="1"/>
</dbReference>
<dbReference type="RefSeq" id="WP_015819104.1">
    <property type="nucleotide sequence ID" value="NC_012997.1"/>
</dbReference>
<proteinExistence type="inferred from homology"/>
<dbReference type="KEGG" id="ttu:TERTU_3887"/>
<comment type="catalytic activity">
    <reaction evidence="8">
        <text>DNA(n) + a 2'-deoxyribonucleoside 5'-triphosphate = DNA(n+1) + diphosphate</text>
        <dbReference type="Rhea" id="RHEA:22508"/>
        <dbReference type="Rhea" id="RHEA-COMP:17339"/>
        <dbReference type="Rhea" id="RHEA-COMP:17340"/>
        <dbReference type="ChEBI" id="CHEBI:33019"/>
        <dbReference type="ChEBI" id="CHEBI:61560"/>
        <dbReference type="ChEBI" id="CHEBI:173112"/>
        <dbReference type="EC" id="2.7.7.7"/>
    </reaction>
</comment>
<dbReference type="GO" id="GO:0003887">
    <property type="term" value="F:DNA-directed DNA polymerase activity"/>
    <property type="evidence" value="ECO:0007669"/>
    <property type="project" value="UniProtKB-UniRule"/>
</dbReference>
<dbReference type="CDD" id="cd18138">
    <property type="entry name" value="HLD_clamp_pol_III_delta"/>
    <property type="match status" value="1"/>
</dbReference>
<evidence type="ECO:0000256" key="1">
    <source>
        <dbReference type="ARBA" id="ARBA00012417"/>
    </source>
</evidence>
<evidence type="ECO:0000256" key="2">
    <source>
        <dbReference type="ARBA" id="ARBA00017703"/>
    </source>
</evidence>
<evidence type="ECO:0000256" key="6">
    <source>
        <dbReference type="ARBA" id="ARBA00022932"/>
    </source>
</evidence>
<keyword evidence="5" id="KW-0235">DNA replication</keyword>
<dbReference type="STRING" id="377629.TERTU_3887"/>
<dbReference type="EC" id="2.7.7.7" evidence="1 9"/>
<dbReference type="HOGENOM" id="CLU_044694_0_0_6"/>
<dbReference type="Gene3D" id="1.10.8.60">
    <property type="match status" value="1"/>
</dbReference>
<dbReference type="EMBL" id="CP001614">
    <property type="protein sequence ID" value="ACR12991.1"/>
    <property type="molecule type" value="Genomic_DNA"/>
</dbReference>
<dbReference type="Pfam" id="PF06144">
    <property type="entry name" value="DNA_pol3_delta"/>
    <property type="match status" value="1"/>
</dbReference>
<dbReference type="PANTHER" id="PTHR34388:SF1">
    <property type="entry name" value="DNA POLYMERASE III SUBUNIT DELTA"/>
    <property type="match status" value="1"/>
</dbReference>
<dbReference type="NCBIfam" id="TIGR01128">
    <property type="entry name" value="holA"/>
    <property type="match status" value="1"/>
</dbReference>
<evidence type="ECO:0000256" key="7">
    <source>
        <dbReference type="ARBA" id="ARBA00034754"/>
    </source>
</evidence>
<evidence type="ECO:0000259" key="10">
    <source>
        <dbReference type="Pfam" id="PF06144"/>
    </source>
</evidence>
<dbReference type="InterPro" id="IPR005790">
    <property type="entry name" value="DNA_polIII_delta"/>
</dbReference>
<sequence length="349" mass="38450">MAKLRADQLPGALKKRLAPVYLVTGDEPLLSQESCDAIRQTAKKQGFIERELYHTDAGFSWDELYNATNAMSLFADKKIIEIRIHNGKPGDAGSKAILEFCANINDDTLLLLVSPKIDSRSQNSKWYKAIDQAGEVITIWPVGPAQLPRWVDTRLKQAGLNADSEAIDILCAKTEGNLLAAVQEVEKLKLVAEGNFIDAQMMANAVMDSARYDTFGMVDKAIFGDSRAAAESLQGLRAEGTEALALLWALTRDIRTLTNIKEGLQAGENFDLAAKRNGVWDKRKPLFKQAIQRHKLPQLYGLLRKTALADRIAKGSAKGDIWNLLLDITLGLAGVNVHSAKTARQEILR</sequence>
<dbReference type="eggNOG" id="COG1466">
    <property type="taxonomic scope" value="Bacteria"/>
</dbReference>
<protein>
    <recommendedName>
        <fullName evidence="2 9">DNA polymerase III subunit delta</fullName>
        <ecNumber evidence="1 9">2.7.7.7</ecNumber>
    </recommendedName>
</protein>
<evidence type="ECO:0000256" key="8">
    <source>
        <dbReference type="ARBA" id="ARBA00049244"/>
    </source>
</evidence>
<dbReference type="InterPro" id="IPR008921">
    <property type="entry name" value="DNA_pol3_clamp-load_cplx_C"/>
</dbReference>
<feature type="domain" description="DNA polymerase III delta N-terminal" evidence="10">
    <location>
        <begin position="21"/>
        <end position="137"/>
    </location>
</feature>
<organism evidence="12 13">
    <name type="scientific">Teredinibacter turnerae (strain ATCC 39867 / T7901)</name>
    <dbReference type="NCBI Taxonomy" id="377629"/>
    <lineage>
        <taxon>Bacteria</taxon>
        <taxon>Pseudomonadati</taxon>
        <taxon>Pseudomonadota</taxon>
        <taxon>Gammaproteobacteria</taxon>
        <taxon>Cellvibrionales</taxon>
        <taxon>Cellvibrionaceae</taxon>
        <taxon>Teredinibacter</taxon>
    </lineage>
</organism>
<dbReference type="GO" id="GO:0009360">
    <property type="term" value="C:DNA polymerase III complex"/>
    <property type="evidence" value="ECO:0007669"/>
    <property type="project" value="UniProtKB-UniRule"/>
</dbReference>
<comment type="similarity">
    <text evidence="7">Belongs to the DNA polymerase HolA subunit family.</text>
</comment>
<keyword evidence="6" id="KW-0239">DNA-directed DNA polymerase</keyword>
<dbReference type="InterPro" id="IPR032780">
    <property type="entry name" value="DNA_pol3_delt_C"/>
</dbReference>
<dbReference type="SUPFAM" id="SSF52540">
    <property type="entry name" value="P-loop containing nucleoside triphosphate hydrolases"/>
    <property type="match status" value="1"/>
</dbReference>
<dbReference type="GO" id="GO:0006261">
    <property type="term" value="P:DNA-templated DNA replication"/>
    <property type="evidence" value="ECO:0007669"/>
    <property type="project" value="TreeGrafter"/>
</dbReference>
<dbReference type="GO" id="GO:0003677">
    <property type="term" value="F:DNA binding"/>
    <property type="evidence" value="ECO:0007669"/>
    <property type="project" value="InterPro"/>
</dbReference>
<keyword evidence="3 12" id="KW-0808">Transferase</keyword>
<dbReference type="InterPro" id="IPR027417">
    <property type="entry name" value="P-loop_NTPase"/>
</dbReference>
<dbReference type="Gene3D" id="1.20.272.10">
    <property type="match status" value="1"/>
</dbReference>
<dbReference type="Proteomes" id="UP000009080">
    <property type="component" value="Chromosome"/>
</dbReference>
<reference evidence="12 13" key="1">
    <citation type="journal article" date="2009" name="PLoS ONE">
        <title>The complete genome of Teredinibacter turnerae T7901: an intracellular endosymbiont of marine wood-boring bivalves (shipworms).</title>
        <authorList>
            <person name="Yang J.C."/>
            <person name="Madupu R."/>
            <person name="Durkin A.S."/>
            <person name="Ekborg N.A."/>
            <person name="Pedamallu C.S."/>
            <person name="Hostetler J.B."/>
            <person name="Radune D."/>
            <person name="Toms B.S."/>
            <person name="Henrissat B."/>
            <person name="Coutinho P.M."/>
            <person name="Schwarz S."/>
            <person name="Field L."/>
            <person name="Trindade-Silva A.E."/>
            <person name="Soares C.A.G."/>
            <person name="Elshahawi S."/>
            <person name="Hanora A."/>
            <person name="Schmidt E.W."/>
            <person name="Haygood M.G."/>
            <person name="Posfai J."/>
            <person name="Benner J."/>
            <person name="Madinger C."/>
            <person name="Nove J."/>
            <person name="Anton B."/>
            <person name="Chaudhary K."/>
            <person name="Foster J."/>
            <person name="Holman A."/>
            <person name="Kumar S."/>
            <person name="Lessard P.A."/>
            <person name="Luyten Y.A."/>
            <person name="Slatko B."/>
            <person name="Wood N."/>
            <person name="Wu B."/>
            <person name="Teplitski M."/>
            <person name="Mougous J.D."/>
            <person name="Ward N."/>
            <person name="Eisen J.A."/>
            <person name="Badger J.H."/>
            <person name="Distel D.L."/>
        </authorList>
    </citation>
    <scope>NUCLEOTIDE SEQUENCE [LARGE SCALE GENOMIC DNA]</scope>
    <source>
        <strain evidence="13">ATCC 39867 / T7901</strain>
    </source>
</reference>
<evidence type="ECO:0000313" key="12">
    <source>
        <dbReference type="EMBL" id="ACR12991.1"/>
    </source>
</evidence>
<dbReference type="SUPFAM" id="SSF48019">
    <property type="entry name" value="post-AAA+ oligomerization domain-like"/>
    <property type="match status" value="1"/>
</dbReference>
<evidence type="ECO:0000256" key="3">
    <source>
        <dbReference type="ARBA" id="ARBA00022679"/>
    </source>
</evidence>
<keyword evidence="4 12" id="KW-0548">Nucleotidyltransferase</keyword>
<feature type="domain" description="DNA polymerase III subunit delta C-terminal" evidence="11">
    <location>
        <begin position="215"/>
        <end position="303"/>
    </location>
</feature>
<dbReference type="Gene3D" id="3.40.50.300">
    <property type="entry name" value="P-loop containing nucleotide triphosphate hydrolases"/>
    <property type="match status" value="1"/>
</dbReference>
<evidence type="ECO:0000256" key="4">
    <source>
        <dbReference type="ARBA" id="ARBA00022695"/>
    </source>
</evidence>
<dbReference type="OrthoDB" id="9770982at2"/>
<dbReference type="AlphaFoldDB" id="C5BT36"/>
<evidence type="ECO:0000256" key="9">
    <source>
        <dbReference type="NCBIfam" id="TIGR01128"/>
    </source>
</evidence>
<accession>C5BT36</accession>
<name>C5BT36_TERTT</name>
<keyword evidence="13" id="KW-1185">Reference proteome</keyword>
<evidence type="ECO:0000313" key="13">
    <source>
        <dbReference type="Proteomes" id="UP000009080"/>
    </source>
</evidence>
<dbReference type="Pfam" id="PF14840">
    <property type="entry name" value="DNA_pol3_delt_C"/>
    <property type="match status" value="1"/>
</dbReference>
<evidence type="ECO:0000259" key="11">
    <source>
        <dbReference type="Pfam" id="PF14840"/>
    </source>
</evidence>